<name>A0A7J0EK82_9ERIC</name>
<evidence type="ECO:0000313" key="2">
    <source>
        <dbReference type="EMBL" id="GFY86037.1"/>
    </source>
</evidence>
<organism evidence="2 3">
    <name type="scientific">Actinidia rufa</name>
    <dbReference type="NCBI Taxonomy" id="165716"/>
    <lineage>
        <taxon>Eukaryota</taxon>
        <taxon>Viridiplantae</taxon>
        <taxon>Streptophyta</taxon>
        <taxon>Embryophyta</taxon>
        <taxon>Tracheophyta</taxon>
        <taxon>Spermatophyta</taxon>
        <taxon>Magnoliopsida</taxon>
        <taxon>eudicotyledons</taxon>
        <taxon>Gunneridae</taxon>
        <taxon>Pentapetalae</taxon>
        <taxon>asterids</taxon>
        <taxon>Ericales</taxon>
        <taxon>Actinidiaceae</taxon>
        <taxon>Actinidia</taxon>
    </lineage>
</organism>
<reference evidence="2 3" key="1">
    <citation type="submission" date="2019-07" db="EMBL/GenBank/DDBJ databases">
        <title>De Novo Assembly of kiwifruit Actinidia rufa.</title>
        <authorList>
            <person name="Sugita-Konishi S."/>
            <person name="Sato K."/>
            <person name="Mori E."/>
            <person name="Abe Y."/>
            <person name="Kisaki G."/>
            <person name="Hamano K."/>
            <person name="Suezawa K."/>
            <person name="Otani M."/>
            <person name="Fukuda T."/>
            <person name="Manabe T."/>
            <person name="Gomi K."/>
            <person name="Tabuchi M."/>
            <person name="Akimitsu K."/>
            <person name="Kataoka I."/>
        </authorList>
    </citation>
    <scope>NUCLEOTIDE SEQUENCE [LARGE SCALE GENOMIC DNA]</scope>
    <source>
        <strain evidence="3">cv. Fuchu</strain>
    </source>
</reference>
<evidence type="ECO:0000256" key="1">
    <source>
        <dbReference type="SAM" id="MobiDB-lite"/>
    </source>
</evidence>
<gene>
    <name evidence="2" type="ORF">Acr_04g0007750</name>
</gene>
<proteinExistence type="predicted"/>
<protein>
    <submittedName>
        <fullName evidence="2">Uncharacterized protein</fullName>
    </submittedName>
</protein>
<dbReference type="AlphaFoldDB" id="A0A7J0EK82"/>
<comment type="caution">
    <text evidence="2">The sequence shown here is derived from an EMBL/GenBank/DDBJ whole genome shotgun (WGS) entry which is preliminary data.</text>
</comment>
<keyword evidence="3" id="KW-1185">Reference proteome</keyword>
<evidence type="ECO:0000313" key="3">
    <source>
        <dbReference type="Proteomes" id="UP000585474"/>
    </source>
</evidence>
<dbReference type="EMBL" id="BJWL01000004">
    <property type="protein sequence ID" value="GFY86037.1"/>
    <property type="molecule type" value="Genomic_DNA"/>
</dbReference>
<dbReference type="Proteomes" id="UP000585474">
    <property type="component" value="Unassembled WGS sequence"/>
</dbReference>
<feature type="region of interest" description="Disordered" evidence="1">
    <location>
        <begin position="1"/>
        <end position="27"/>
    </location>
</feature>
<sequence length="69" mass="7273">MRSDNAAVTDDSATISDDDGAASETNVDVKNAVESDLPSDPSLFSQGEKVIAFHNGNLYIAKVMDRGAK</sequence>
<accession>A0A7J0EK82</accession>